<evidence type="ECO:0000256" key="9">
    <source>
        <dbReference type="ARBA" id="ARBA00054159"/>
    </source>
</evidence>
<dbReference type="InterPro" id="IPR013783">
    <property type="entry name" value="Ig-like_fold"/>
</dbReference>
<keyword evidence="17" id="KW-1185">Reference proteome</keyword>
<evidence type="ECO:0000313" key="17">
    <source>
        <dbReference type="Proteomes" id="UP000472277"/>
    </source>
</evidence>
<dbReference type="Proteomes" id="UP000472277">
    <property type="component" value="Chromosome 27"/>
</dbReference>
<feature type="compositionally biased region" description="Basic and acidic residues" evidence="13">
    <location>
        <begin position="700"/>
        <end position="722"/>
    </location>
</feature>
<evidence type="ECO:0000256" key="12">
    <source>
        <dbReference type="SAM" id="Coils"/>
    </source>
</evidence>
<dbReference type="InterPro" id="IPR003961">
    <property type="entry name" value="FN3_dom"/>
</dbReference>
<gene>
    <name evidence="16" type="primary">RIMBP2</name>
    <name evidence="16" type="synonym">rimbp2b</name>
</gene>
<comment type="function">
    <text evidence="9">Plays a role in the synaptic transmission as bifunctional linker that interacts simultaneously with RIMS1, RIMS2, CACNA1D and CACNA1B.</text>
</comment>
<keyword evidence="7" id="KW-0472">Membrane</keyword>
<dbReference type="Pfam" id="PF14604">
    <property type="entry name" value="SH3_9"/>
    <property type="match status" value="1"/>
</dbReference>
<dbReference type="FunFam" id="2.60.40.10:FF:000072">
    <property type="entry name" value="RIMS-binding protein 2 isoform X1"/>
    <property type="match status" value="1"/>
</dbReference>
<feature type="domain" description="SH3" evidence="14">
    <location>
        <begin position="911"/>
        <end position="978"/>
    </location>
</feature>
<dbReference type="Gene3D" id="2.30.30.40">
    <property type="entry name" value="SH3 Domains"/>
    <property type="match status" value="3"/>
</dbReference>
<dbReference type="PROSITE" id="PS50002">
    <property type="entry name" value="SH3"/>
    <property type="match status" value="3"/>
</dbReference>
<dbReference type="FunFam" id="2.30.30.40:FF:000016">
    <property type="entry name" value="RIMS-binding protein 2 isoform X2"/>
    <property type="match status" value="1"/>
</dbReference>
<evidence type="ECO:0000313" key="16">
    <source>
        <dbReference type="Ensembl" id="ENSSTUP00000078306.1"/>
    </source>
</evidence>
<feature type="domain" description="SH3" evidence="14">
    <location>
        <begin position="162"/>
        <end position="229"/>
    </location>
</feature>
<dbReference type="FunFam" id="2.30.30.40:FF:000006">
    <property type="entry name" value="RIMS-binding protein 2 isoform X1"/>
    <property type="match status" value="1"/>
</dbReference>
<dbReference type="SMART" id="SM00060">
    <property type="entry name" value="FN3"/>
    <property type="match status" value="3"/>
</dbReference>
<dbReference type="GeneTree" id="ENSGT00950000183203"/>
<feature type="compositionally biased region" description="Pro residues" evidence="13">
    <location>
        <begin position="602"/>
        <end position="615"/>
    </location>
</feature>
<dbReference type="InterPro" id="IPR040325">
    <property type="entry name" value="RIMBP1/2/3"/>
</dbReference>
<dbReference type="GO" id="GO:0007274">
    <property type="term" value="P:neuromuscular synaptic transmission"/>
    <property type="evidence" value="ECO:0007669"/>
    <property type="project" value="TreeGrafter"/>
</dbReference>
<evidence type="ECO:0000256" key="2">
    <source>
        <dbReference type="ARBA" id="ARBA00010749"/>
    </source>
</evidence>
<feature type="compositionally biased region" description="Pro residues" evidence="13">
    <location>
        <begin position="564"/>
        <end position="576"/>
    </location>
</feature>
<dbReference type="PRINTS" id="PR00452">
    <property type="entry name" value="SH3DOMAIN"/>
</dbReference>
<dbReference type="SUPFAM" id="SSF50044">
    <property type="entry name" value="SH3-domain"/>
    <property type="match status" value="3"/>
</dbReference>
<dbReference type="CDD" id="cd12013">
    <property type="entry name" value="SH3_RIM-BP_3"/>
    <property type="match status" value="1"/>
</dbReference>
<evidence type="ECO:0000259" key="14">
    <source>
        <dbReference type="PROSITE" id="PS50002"/>
    </source>
</evidence>
<feature type="compositionally biased region" description="Basic residues" evidence="13">
    <location>
        <begin position="1002"/>
        <end position="1014"/>
    </location>
</feature>
<dbReference type="CDD" id="cd12012">
    <property type="entry name" value="SH3_RIM-BP_2"/>
    <property type="match status" value="1"/>
</dbReference>
<keyword evidence="4" id="KW-1003">Cell membrane</keyword>
<dbReference type="CDD" id="cd00063">
    <property type="entry name" value="FN3"/>
    <property type="match status" value="1"/>
</dbReference>
<dbReference type="SMART" id="SM00326">
    <property type="entry name" value="SH3"/>
    <property type="match status" value="3"/>
</dbReference>
<dbReference type="FunFam" id="2.60.40.10:FF:000643">
    <property type="entry name" value="RIMS-binding protein 2 isoform X1"/>
    <property type="match status" value="1"/>
</dbReference>
<comment type="similarity">
    <text evidence="2">Belongs to the RIMBP family.</text>
</comment>
<dbReference type="PROSITE" id="PS50853">
    <property type="entry name" value="FN3"/>
    <property type="match status" value="1"/>
</dbReference>
<evidence type="ECO:0000256" key="13">
    <source>
        <dbReference type="SAM" id="MobiDB-lite"/>
    </source>
</evidence>
<keyword evidence="3 11" id="KW-0728">SH3 domain</keyword>
<keyword evidence="5" id="KW-0677">Repeat</keyword>
<dbReference type="GO" id="GO:0045202">
    <property type="term" value="C:synapse"/>
    <property type="evidence" value="ECO:0007669"/>
    <property type="project" value="UniProtKB-SubCell"/>
</dbReference>
<comment type="subcellular location">
    <subcellularLocation>
        <location evidence="1">Cell membrane</location>
    </subcellularLocation>
    <subcellularLocation>
        <location evidence="8">Synapse</location>
    </subcellularLocation>
</comment>
<feature type="compositionally biased region" description="Basic and acidic residues" evidence="13">
    <location>
        <begin position="589"/>
        <end position="598"/>
    </location>
</feature>
<organism evidence="16 17">
    <name type="scientific">Salmo trutta</name>
    <name type="common">Brown trout</name>
    <dbReference type="NCBI Taxonomy" id="8032"/>
    <lineage>
        <taxon>Eukaryota</taxon>
        <taxon>Metazoa</taxon>
        <taxon>Chordata</taxon>
        <taxon>Craniata</taxon>
        <taxon>Vertebrata</taxon>
        <taxon>Euteleostomi</taxon>
        <taxon>Actinopterygii</taxon>
        <taxon>Neopterygii</taxon>
        <taxon>Teleostei</taxon>
        <taxon>Protacanthopterygii</taxon>
        <taxon>Salmoniformes</taxon>
        <taxon>Salmonidae</taxon>
        <taxon>Salmoninae</taxon>
        <taxon>Salmo</taxon>
    </lineage>
</organism>
<dbReference type="InterPro" id="IPR035753">
    <property type="entry name" value="RIM-BP_SH3_2"/>
</dbReference>
<evidence type="ECO:0000256" key="3">
    <source>
        <dbReference type="ARBA" id="ARBA00022443"/>
    </source>
</evidence>
<dbReference type="InterPro" id="IPR057884">
    <property type="entry name" value="FN3_RIM-BP1/2/3"/>
</dbReference>
<dbReference type="Ensembl" id="ENSSTUT00000083399.1">
    <property type="protein sequence ID" value="ENSSTUP00000078306.1"/>
    <property type="gene ID" value="ENSSTUG00000034319.1"/>
</dbReference>
<evidence type="ECO:0000259" key="15">
    <source>
        <dbReference type="PROSITE" id="PS50853"/>
    </source>
</evidence>
<reference evidence="16" key="1">
    <citation type="submission" date="2025-08" db="UniProtKB">
        <authorList>
            <consortium name="Ensembl"/>
        </authorList>
    </citation>
    <scope>IDENTIFICATION</scope>
</reference>
<dbReference type="CDD" id="cd12014">
    <property type="entry name" value="SH3_RIM-BP_1"/>
    <property type="match status" value="1"/>
</dbReference>
<feature type="region of interest" description="Disordered" evidence="13">
    <location>
        <begin position="988"/>
        <end position="1014"/>
    </location>
</feature>
<protein>
    <recommendedName>
        <fullName evidence="10">RIMS-binding protein 2</fullName>
    </recommendedName>
</protein>
<dbReference type="InterPro" id="IPR036028">
    <property type="entry name" value="SH3-like_dom_sf"/>
</dbReference>
<evidence type="ECO:0000256" key="10">
    <source>
        <dbReference type="ARBA" id="ARBA00068024"/>
    </source>
</evidence>
<keyword evidence="6" id="KW-0770">Synapse</keyword>
<proteinExistence type="inferred from homology"/>
<dbReference type="InterPro" id="IPR036116">
    <property type="entry name" value="FN3_sf"/>
</dbReference>
<evidence type="ECO:0000256" key="4">
    <source>
        <dbReference type="ARBA" id="ARBA00022475"/>
    </source>
</evidence>
<dbReference type="InterPro" id="IPR001452">
    <property type="entry name" value="SH3_domain"/>
</dbReference>
<feature type="domain" description="SH3" evidence="14">
    <location>
        <begin position="807"/>
        <end position="875"/>
    </location>
</feature>
<evidence type="ECO:0000256" key="7">
    <source>
        <dbReference type="ARBA" id="ARBA00023136"/>
    </source>
</evidence>
<dbReference type="SUPFAM" id="SSF49265">
    <property type="entry name" value="Fibronectin type III"/>
    <property type="match status" value="2"/>
</dbReference>
<dbReference type="PANTHER" id="PTHR14234:SF18">
    <property type="entry name" value="RIMS-BINDING PROTEIN 2"/>
    <property type="match status" value="1"/>
</dbReference>
<dbReference type="Pfam" id="PF07653">
    <property type="entry name" value="SH3_2"/>
    <property type="match status" value="2"/>
</dbReference>
<feature type="region of interest" description="Disordered" evidence="13">
    <location>
        <begin position="554"/>
        <end position="647"/>
    </location>
</feature>
<accession>A0A674C4X2</accession>
<keyword evidence="12" id="KW-0175">Coiled coil</keyword>
<evidence type="ECO:0000256" key="1">
    <source>
        <dbReference type="ARBA" id="ARBA00004236"/>
    </source>
</evidence>
<feature type="coiled-coil region" evidence="12">
    <location>
        <begin position="1"/>
        <end position="57"/>
    </location>
</feature>
<name>A0A674C4X2_SALTR</name>
<dbReference type="AlphaFoldDB" id="A0A674C4X2"/>
<dbReference type="GO" id="GO:0005886">
    <property type="term" value="C:plasma membrane"/>
    <property type="evidence" value="ECO:0007669"/>
    <property type="project" value="UniProtKB-SubCell"/>
</dbReference>
<sequence>MREAAERRQQLELEHEQALAVLNAKQQEIDLLQQAKVRELEEKCRTQSEQFNLLSKELEKFRLQTGSGTDPLTVCESPGSPNKSLSQLFNGLAAPTGKGNESPLSRSVISEFIRPLQICGDKPELVSVKPTFLTRSSSRAGSSQRMDKELSSMTRTKKRFTGKVRLCIARYSYNPCNGPNEHPEAELPLVAGKYLYVYGTMDDDGFYEGELLDGQQGLVPSNFVDFVKDEKINLSSTLGSTHGSTLGSHMGSTLGSTHGSSHGSTGLGTLDVSIDEIGENIVPYPRRINLIKQLAKSVIVCWDPPVVPPGWGSISGYNVLVDKEVRMSVPFGGKTKSLIEKLNLATNTYRISVQSITERGPSDELRCTLLVGKDVVVAPYYLRVDNITQVSAELSWQPSNSNYSHTIFLNDVEYDMVKAGAYKYQFFQLKPMTVYKVKAVARTHQIPWQMPLEHRDKREISVEFCTQPAGPPFPPQEVQVQLGQNPGVLQVRWKPPILTPTGTSNGANVIGYAVCTKGQKIAEVMYPTADYVTVELNRIQCLEAREVIVRTLSAQGESQDSPPLHHPPPHPQPQHQPYPRSKPNLVSARESETKEYEAGSRPGPPWERSPSPLPPTMRGHTLEPPHFQGRRSPSPQRILPQPQGAPIPNTIAKAMAREAAQRVFAENNRMEKRNIFSERSVNSDEEEDGYVSPHTRRRGASVDEFLRGSELGRHHHYSHSEEYQTESSRGSDLSDIMEEDEEDLYSEMQLEEGRRRSINSHNTLKAGSCSSAFCVSDEYGGQGRGQGRGHGRGRRSPVYYEESEPEDLARIFVALFDYDPLSMSPNPDAADEELPFKEGQIIKVFGDKDTDGFYRAEIRDRPGLIPCNMVSEIQTEDDGMMDQLLKQGFLPLNTPVEKLERNRRSGRQHPSSTRRMVALYDYDPRESSPNVDVEAELTFCAGDVITVFGEIDEDGFHYGELNGHKGLVPSNFLEEVPDDVEVFLTDTQSRDSRYPQDAAARIKTKRKKSVHFTP</sequence>
<dbReference type="Gene3D" id="2.60.40.10">
    <property type="entry name" value="Immunoglobulins"/>
    <property type="match status" value="1"/>
</dbReference>
<reference evidence="16" key="2">
    <citation type="submission" date="2025-09" db="UniProtKB">
        <authorList>
            <consortium name="Ensembl"/>
        </authorList>
    </citation>
    <scope>IDENTIFICATION</scope>
</reference>
<dbReference type="FunFam" id="2.30.30.40:FF:000023">
    <property type="entry name" value="RIMS-binding protein 2 isoform F"/>
    <property type="match status" value="1"/>
</dbReference>
<evidence type="ECO:0000256" key="6">
    <source>
        <dbReference type="ARBA" id="ARBA00023018"/>
    </source>
</evidence>
<dbReference type="Pfam" id="PF25523">
    <property type="entry name" value="Ig_RIMBP2"/>
    <property type="match status" value="1"/>
</dbReference>
<feature type="domain" description="Fibronectin type-III" evidence="15">
    <location>
        <begin position="474"/>
        <end position="571"/>
    </location>
</feature>
<evidence type="ECO:0000256" key="8">
    <source>
        <dbReference type="ARBA" id="ARBA00034103"/>
    </source>
</evidence>
<feature type="region of interest" description="Disordered" evidence="13">
    <location>
        <begin position="675"/>
        <end position="733"/>
    </location>
</feature>
<evidence type="ECO:0000256" key="11">
    <source>
        <dbReference type="PROSITE-ProRule" id="PRU00192"/>
    </source>
</evidence>
<feature type="region of interest" description="Disordered" evidence="13">
    <location>
        <begin position="780"/>
        <end position="801"/>
    </location>
</feature>
<evidence type="ECO:0000256" key="5">
    <source>
        <dbReference type="ARBA" id="ARBA00022737"/>
    </source>
</evidence>
<dbReference type="PANTHER" id="PTHR14234">
    <property type="entry name" value="RIM BINDING PROTEIN-RELATED"/>
    <property type="match status" value="1"/>
</dbReference>
<dbReference type="InterPro" id="IPR035755">
    <property type="entry name" value="RIM-BP_SH3_3"/>
</dbReference>